<dbReference type="PANTHER" id="PTHR10859:SF91">
    <property type="entry name" value="DOLICHYL-PHOSPHATE BETA-GLUCOSYLTRANSFERASE"/>
    <property type="match status" value="1"/>
</dbReference>
<dbReference type="InterPro" id="IPR029044">
    <property type="entry name" value="Nucleotide-diphossugar_trans"/>
</dbReference>
<dbReference type="GO" id="GO:0006487">
    <property type="term" value="P:protein N-linked glycosylation"/>
    <property type="evidence" value="ECO:0007669"/>
    <property type="project" value="TreeGrafter"/>
</dbReference>
<reference evidence="3" key="1">
    <citation type="submission" date="2012-11" db="EMBL/GenBank/DDBJ databases">
        <authorList>
            <person name="Lucero-Rivera Y.E."/>
            <person name="Tovar-Ramirez D."/>
        </authorList>
    </citation>
    <scope>NUCLEOTIDE SEQUENCE [LARGE SCALE GENOMIC DNA]</scope>
    <source>
        <strain evidence="3">Araruama</strain>
    </source>
</reference>
<organism evidence="2 3">
    <name type="scientific">Candidatus Magnetoglobus multicellularis str. Araruama</name>
    <dbReference type="NCBI Taxonomy" id="890399"/>
    <lineage>
        <taxon>Bacteria</taxon>
        <taxon>Pseudomonadati</taxon>
        <taxon>Thermodesulfobacteriota</taxon>
        <taxon>Desulfobacteria</taxon>
        <taxon>Desulfobacterales</taxon>
        <taxon>Desulfobacteraceae</taxon>
        <taxon>Candidatus Magnetoglobus</taxon>
    </lineage>
</organism>
<dbReference type="Gene3D" id="3.90.550.10">
    <property type="entry name" value="Spore Coat Polysaccharide Biosynthesis Protein SpsA, Chain A"/>
    <property type="match status" value="1"/>
</dbReference>
<evidence type="ECO:0000259" key="1">
    <source>
        <dbReference type="Pfam" id="PF00535"/>
    </source>
</evidence>
<accession>A0A1V1PII7</accession>
<keyword evidence="2" id="KW-0808">Transferase</keyword>
<protein>
    <submittedName>
        <fullName evidence="2">Dolichyl-phosphate beta-glucosyltransferase</fullName>
    </submittedName>
</protein>
<dbReference type="Proteomes" id="UP000189670">
    <property type="component" value="Unassembled WGS sequence"/>
</dbReference>
<dbReference type="EMBL" id="ATBP01000001">
    <property type="protein sequence ID" value="ETR74711.1"/>
    <property type="molecule type" value="Genomic_DNA"/>
</dbReference>
<dbReference type="GO" id="GO:0016740">
    <property type="term" value="F:transferase activity"/>
    <property type="evidence" value="ECO:0007669"/>
    <property type="project" value="UniProtKB-KW"/>
</dbReference>
<evidence type="ECO:0000313" key="2">
    <source>
        <dbReference type="EMBL" id="ETR74711.1"/>
    </source>
</evidence>
<comment type="caution">
    <text evidence="2">The sequence shown here is derived from an EMBL/GenBank/DDBJ whole genome shotgun (WGS) entry which is preliminary data.</text>
</comment>
<proteinExistence type="predicted"/>
<dbReference type="SUPFAM" id="SSF53448">
    <property type="entry name" value="Nucleotide-diphospho-sugar transferases"/>
    <property type="match status" value="1"/>
</dbReference>
<dbReference type="Pfam" id="PF00535">
    <property type="entry name" value="Glycos_transf_2"/>
    <property type="match status" value="1"/>
</dbReference>
<feature type="domain" description="Glycosyltransferase 2-like" evidence="1">
    <location>
        <begin position="7"/>
        <end position="162"/>
    </location>
</feature>
<dbReference type="InterPro" id="IPR001173">
    <property type="entry name" value="Glyco_trans_2-like"/>
</dbReference>
<dbReference type="PANTHER" id="PTHR10859">
    <property type="entry name" value="GLYCOSYL TRANSFERASE"/>
    <property type="match status" value="1"/>
</dbReference>
<dbReference type="AlphaFoldDB" id="A0A1V1PII7"/>
<evidence type="ECO:0000313" key="3">
    <source>
        <dbReference type="Proteomes" id="UP000189670"/>
    </source>
</evidence>
<gene>
    <name evidence="2" type="ORF">OMM_00041</name>
</gene>
<sequence>MKSTFISIIIPGFNEEQRIQKTLQTLFEFCLNRFTRFEILFVDDGSDDHTRQIVDNLASSNTHIHCLGYTRNMGKGYAIRYGLKHAKGDYIFFTDADLPYDPQFLILATTIFDKTGCHFISGNRHLKLSHDYVGLSRKRQLASRIFSCLVQQLFGIPVTDTQCGIKGFTKACAREIIQKSQINGYAFDVEVFILAKSNRWHIEYLPVMLINNQLSKIRLGFDPLLILCDILRLCLANYK</sequence>
<name>A0A1V1PII7_9BACT</name>